<feature type="region of interest" description="Disordered" evidence="1">
    <location>
        <begin position="35"/>
        <end position="64"/>
    </location>
</feature>
<dbReference type="RefSeq" id="XP_002764642.1">
    <property type="nucleotide sequence ID" value="XM_002764596.1"/>
</dbReference>
<name>C5M0Y3_PERM5</name>
<dbReference type="OMA" id="GEMRQAR"/>
<gene>
    <name evidence="2" type="ORF">Pmar_PMAR008819</name>
</gene>
<organism evidence="3">
    <name type="scientific">Perkinsus marinus (strain ATCC 50983 / TXsc)</name>
    <dbReference type="NCBI Taxonomy" id="423536"/>
    <lineage>
        <taxon>Eukaryota</taxon>
        <taxon>Sar</taxon>
        <taxon>Alveolata</taxon>
        <taxon>Perkinsozoa</taxon>
        <taxon>Perkinsea</taxon>
        <taxon>Perkinsida</taxon>
        <taxon>Perkinsidae</taxon>
        <taxon>Perkinsus</taxon>
    </lineage>
</organism>
<accession>C5M0Y3</accession>
<reference evidence="2 3" key="1">
    <citation type="submission" date="2008-07" db="EMBL/GenBank/DDBJ databases">
        <authorList>
            <person name="El-Sayed N."/>
            <person name="Caler E."/>
            <person name="Inman J."/>
            <person name="Amedeo P."/>
            <person name="Hass B."/>
            <person name="Wortman J."/>
        </authorList>
    </citation>
    <scope>NUCLEOTIDE SEQUENCE [LARGE SCALE GENOMIC DNA]</scope>
    <source>
        <strain evidence="3">ATCC 50983 / TXsc</strain>
    </source>
</reference>
<keyword evidence="3" id="KW-1185">Reference proteome</keyword>
<dbReference type="GeneID" id="9054822"/>
<evidence type="ECO:0000313" key="3">
    <source>
        <dbReference type="Proteomes" id="UP000007800"/>
    </source>
</evidence>
<dbReference type="Proteomes" id="UP000007800">
    <property type="component" value="Unassembled WGS sequence"/>
</dbReference>
<evidence type="ECO:0000256" key="1">
    <source>
        <dbReference type="SAM" id="MobiDB-lite"/>
    </source>
</evidence>
<protein>
    <submittedName>
        <fullName evidence="2">Uncharacterized protein</fullName>
    </submittedName>
</protein>
<dbReference type="AlphaFoldDB" id="C5M0Y3"/>
<evidence type="ECO:0000313" key="2">
    <source>
        <dbReference type="EMBL" id="EEQ97359.1"/>
    </source>
</evidence>
<dbReference type="EMBL" id="GG687213">
    <property type="protein sequence ID" value="EEQ97359.1"/>
    <property type="molecule type" value="Genomic_DNA"/>
</dbReference>
<dbReference type="InParanoid" id="C5M0Y3"/>
<proteinExistence type="predicted"/>
<sequence length="289" mass="31307">MAKAQKSSIERLSKPKFRLKTPPLFPIRQFRAKPVPWSSRRGSSRRPKSAIVSSGRKAIEDADGRGKMVENEAIRGEVVPASDSGRLADVAHVYVEAMVMKAAASTELQPAAGPEPLVVEWSHLEQDGPHNELDRGGVSPASEAAIVEATLVDISDYSDVVVTVNKAPVVDLDLVPDSRPAPQLLDKGDVKAIPADGDRSPQVSSRSAVLEGDDKCDDDVGVYDPRKYSDEIEQSDWLVERTAPPVTLEGSQRDPLGALFGNYSIRRESTEAEVTDLEQLFAAVDLNSL</sequence>